<evidence type="ECO:0000256" key="1">
    <source>
        <dbReference type="SAM" id="Phobius"/>
    </source>
</evidence>
<evidence type="ECO:0000313" key="3">
    <source>
        <dbReference type="Proteomes" id="UP000269591"/>
    </source>
</evidence>
<dbReference type="EMBL" id="QIBX01000003">
    <property type="protein sequence ID" value="RNL40990.1"/>
    <property type="molecule type" value="Genomic_DNA"/>
</dbReference>
<dbReference type="AlphaFoldDB" id="A0A3N0B272"/>
<keyword evidence="1" id="KW-0812">Transmembrane</keyword>
<reference evidence="3" key="1">
    <citation type="submission" date="2018-05" db="EMBL/GenBank/DDBJ databases">
        <title>Genome Sequencing of selected type strains of the family Eggerthellaceae.</title>
        <authorList>
            <person name="Danylec N."/>
            <person name="Stoll D.A."/>
            <person name="Doetsch A."/>
            <person name="Huch M."/>
        </authorList>
    </citation>
    <scope>NUCLEOTIDE SEQUENCE [LARGE SCALE GENOMIC DNA]</scope>
    <source>
        <strain evidence="3">DSM 24851</strain>
    </source>
</reference>
<protein>
    <submittedName>
        <fullName evidence="2">Uncharacterized protein</fullName>
    </submittedName>
</protein>
<sequence>MHTYIDGTSALKMEDPQARFTVLRGNGRSSDDYQDAYFTDDLRIAYAASGLREVPSLLKYGSASGADRILSSFGAIFASCAATLILGLLIVL</sequence>
<keyword evidence="3" id="KW-1185">Reference proteome</keyword>
<name>A0A3N0B272_9ACTN</name>
<feature type="transmembrane region" description="Helical" evidence="1">
    <location>
        <begin position="69"/>
        <end position="91"/>
    </location>
</feature>
<accession>A0A3N0B272</accession>
<organism evidence="2 3">
    <name type="scientific">Slackia equolifaciens</name>
    <dbReference type="NCBI Taxonomy" id="498718"/>
    <lineage>
        <taxon>Bacteria</taxon>
        <taxon>Bacillati</taxon>
        <taxon>Actinomycetota</taxon>
        <taxon>Coriobacteriia</taxon>
        <taxon>Eggerthellales</taxon>
        <taxon>Eggerthellaceae</taxon>
        <taxon>Slackia</taxon>
    </lineage>
</organism>
<gene>
    <name evidence="2" type="ORF">DMP06_03055</name>
</gene>
<comment type="caution">
    <text evidence="2">The sequence shown here is derived from an EMBL/GenBank/DDBJ whole genome shotgun (WGS) entry which is preliminary data.</text>
</comment>
<dbReference type="Proteomes" id="UP000269591">
    <property type="component" value="Unassembled WGS sequence"/>
</dbReference>
<evidence type="ECO:0000313" key="2">
    <source>
        <dbReference type="EMBL" id="RNL40990.1"/>
    </source>
</evidence>
<keyword evidence="1" id="KW-0472">Membrane</keyword>
<keyword evidence="1" id="KW-1133">Transmembrane helix</keyword>
<proteinExistence type="predicted"/>